<dbReference type="InterPro" id="IPR023187">
    <property type="entry name" value="Tscrpt_reg_MarR-type_CS"/>
</dbReference>
<dbReference type="Gene3D" id="1.10.10.10">
    <property type="entry name" value="Winged helix-like DNA-binding domain superfamily/Winged helix DNA-binding domain"/>
    <property type="match status" value="1"/>
</dbReference>
<evidence type="ECO:0000313" key="5">
    <source>
        <dbReference type="EMBL" id="KAJ01957.1"/>
    </source>
</evidence>
<dbReference type="Pfam" id="PF01047">
    <property type="entry name" value="MarR"/>
    <property type="match status" value="1"/>
</dbReference>
<name>A0A061SM61_9RHOB</name>
<evidence type="ECO:0000313" key="6">
    <source>
        <dbReference type="EMBL" id="PTX72102.1"/>
    </source>
</evidence>
<comment type="caution">
    <text evidence="5">The sequence shown here is derived from an EMBL/GenBank/DDBJ whole genome shotgun (WGS) entry which is preliminary data.</text>
</comment>
<dbReference type="PROSITE" id="PS50995">
    <property type="entry name" value="HTH_MARR_2"/>
    <property type="match status" value="1"/>
</dbReference>
<organism evidence="5 7">
    <name type="scientific">Sulfitobacter mediterraneus</name>
    <dbReference type="NCBI Taxonomy" id="83219"/>
    <lineage>
        <taxon>Bacteria</taxon>
        <taxon>Pseudomonadati</taxon>
        <taxon>Pseudomonadota</taxon>
        <taxon>Alphaproteobacteria</taxon>
        <taxon>Rhodobacterales</taxon>
        <taxon>Roseobacteraceae</taxon>
        <taxon>Sulfitobacter</taxon>
    </lineage>
</organism>
<evidence type="ECO:0000313" key="8">
    <source>
        <dbReference type="Proteomes" id="UP000244092"/>
    </source>
</evidence>
<dbReference type="PANTHER" id="PTHR33164">
    <property type="entry name" value="TRANSCRIPTIONAL REGULATOR, MARR FAMILY"/>
    <property type="match status" value="1"/>
</dbReference>
<keyword evidence="3" id="KW-0804">Transcription</keyword>
<dbReference type="InterPro" id="IPR000835">
    <property type="entry name" value="HTH_MarR-typ"/>
</dbReference>
<proteinExistence type="predicted"/>
<evidence type="ECO:0000256" key="2">
    <source>
        <dbReference type="ARBA" id="ARBA00023125"/>
    </source>
</evidence>
<dbReference type="EMBL" id="QBKU01000013">
    <property type="protein sequence ID" value="PTX72102.1"/>
    <property type="molecule type" value="Genomic_DNA"/>
</dbReference>
<accession>A0A061SM61</accession>
<evidence type="ECO:0000256" key="3">
    <source>
        <dbReference type="ARBA" id="ARBA00023163"/>
    </source>
</evidence>
<reference evidence="5 7" key="1">
    <citation type="journal article" date="2014" name="Genome Announc.">
        <title>Draft Genome Sequences of Two Isolates of the Roseobacter Group, Sulfitobacter sp. Strains 3SOLIMAR09 and 1FIGIMAR09, from Harbors of Mallorca Island (Mediterranean Sea).</title>
        <authorList>
            <person name="Mas-Llado M."/>
            <person name="Pina-Villalonga J.M."/>
            <person name="Brunet-Galmes I."/>
            <person name="Nogales B."/>
            <person name="Bosch R."/>
        </authorList>
    </citation>
    <scope>NUCLEOTIDE SEQUENCE [LARGE SCALE GENOMIC DNA]</scope>
    <source>
        <strain evidence="5 7">1FIGIMAR09</strain>
    </source>
</reference>
<feature type="domain" description="HTH marR-type" evidence="4">
    <location>
        <begin position="9"/>
        <end position="141"/>
    </location>
</feature>
<reference evidence="6 8" key="2">
    <citation type="submission" date="2018-04" db="EMBL/GenBank/DDBJ databases">
        <title>Genomic Encyclopedia of Archaeal and Bacterial Type Strains, Phase II (KMG-II): from individual species to whole genera.</title>
        <authorList>
            <person name="Goeker M."/>
        </authorList>
    </citation>
    <scope>NUCLEOTIDE SEQUENCE [LARGE SCALE GENOMIC DNA]</scope>
    <source>
        <strain evidence="6 8">DSM 12244</strain>
    </source>
</reference>
<dbReference type="GO" id="GO:0003677">
    <property type="term" value="F:DNA binding"/>
    <property type="evidence" value="ECO:0007669"/>
    <property type="project" value="UniProtKB-KW"/>
</dbReference>
<dbReference type="Proteomes" id="UP000244092">
    <property type="component" value="Unassembled WGS sequence"/>
</dbReference>
<dbReference type="InterPro" id="IPR036388">
    <property type="entry name" value="WH-like_DNA-bd_sf"/>
</dbReference>
<dbReference type="GO" id="GO:0003700">
    <property type="term" value="F:DNA-binding transcription factor activity"/>
    <property type="evidence" value="ECO:0007669"/>
    <property type="project" value="InterPro"/>
</dbReference>
<dbReference type="RefSeq" id="WP_025047508.1">
    <property type="nucleotide sequence ID" value="NZ_CANMAK010000011.1"/>
</dbReference>
<dbReference type="AlphaFoldDB" id="A0A061SM61"/>
<dbReference type="SUPFAM" id="SSF46785">
    <property type="entry name" value="Winged helix' DNA-binding domain"/>
    <property type="match status" value="1"/>
</dbReference>
<dbReference type="SMART" id="SM00347">
    <property type="entry name" value="HTH_MARR"/>
    <property type="match status" value="1"/>
</dbReference>
<dbReference type="EMBL" id="JEMU01000016">
    <property type="protein sequence ID" value="KAJ01957.1"/>
    <property type="molecule type" value="Genomic_DNA"/>
</dbReference>
<dbReference type="Proteomes" id="UP000027337">
    <property type="component" value="Unassembled WGS sequence"/>
</dbReference>
<keyword evidence="7" id="KW-1185">Reference proteome</keyword>
<dbReference type="InterPro" id="IPR036390">
    <property type="entry name" value="WH_DNA-bd_sf"/>
</dbReference>
<dbReference type="OrthoDB" id="582199at2"/>
<evidence type="ECO:0000256" key="1">
    <source>
        <dbReference type="ARBA" id="ARBA00023015"/>
    </source>
</evidence>
<dbReference type="GO" id="GO:0006950">
    <property type="term" value="P:response to stress"/>
    <property type="evidence" value="ECO:0007669"/>
    <property type="project" value="TreeGrafter"/>
</dbReference>
<gene>
    <name evidence="6" type="ORF">C8N31_11328</name>
    <name evidence="5" type="ORF">PM02_16365</name>
</gene>
<keyword evidence="2 6" id="KW-0238">DNA-binding</keyword>
<protein>
    <submittedName>
        <fullName evidence="5 6">Transcriptional regulator</fullName>
    </submittedName>
</protein>
<evidence type="ECO:0000259" key="4">
    <source>
        <dbReference type="PROSITE" id="PS50995"/>
    </source>
</evidence>
<dbReference type="STRING" id="83219.PM02_16365"/>
<evidence type="ECO:0000313" key="7">
    <source>
        <dbReference type="Proteomes" id="UP000027337"/>
    </source>
</evidence>
<keyword evidence="1" id="KW-0805">Transcription regulation</keyword>
<sequence>MSEQTSSFETHISYAVAAAHRSVNQRMTAQLKKHGIQIEAWRVMECLDAGERLTMGALASKALINPPTLSKLVDRMVSDGLVHRQISQSDQREINLLLTHLGRIRMLDIRKDVEEQDGALNGLLETEDGALLLKLLSKITV</sequence>
<dbReference type="InterPro" id="IPR039422">
    <property type="entry name" value="MarR/SlyA-like"/>
</dbReference>
<dbReference type="PROSITE" id="PS01117">
    <property type="entry name" value="HTH_MARR_1"/>
    <property type="match status" value="1"/>
</dbReference>
<dbReference type="eggNOG" id="COG1846">
    <property type="taxonomic scope" value="Bacteria"/>
</dbReference>
<dbReference type="PANTHER" id="PTHR33164:SF64">
    <property type="entry name" value="TRANSCRIPTIONAL REGULATOR SLYA"/>
    <property type="match status" value="1"/>
</dbReference>